<organism evidence="1 2">
    <name type="scientific">Epilithonimonas pallida</name>
    <dbReference type="NCBI Taxonomy" id="373671"/>
    <lineage>
        <taxon>Bacteria</taxon>
        <taxon>Pseudomonadati</taxon>
        <taxon>Bacteroidota</taxon>
        <taxon>Flavobacteriia</taxon>
        <taxon>Flavobacteriales</taxon>
        <taxon>Weeksellaceae</taxon>
        <taxon>Chryseobacterium group</taxon>
        <taxon>Epilithonimonas</taxon>
    </lineage>
</organism>
<keyword evidence="2" id="KW-1185">Reference proteome</keyword>
<dbReference type="Gene3D" id="3.40.50.150">
    <property type="entry name" value="Vaccinia Virus protein VP39"/>
    <property type="match status" value="1"/>
</dbReference>
<accession>A0ABY1QXM5</accession>
<name>A0ABY1QXM5_9FLAO</name>
<reference evidence="1 2" key="1">
    <citation type="submission" date="2017-05" db="EMBL/GenBank/DDBJ databases">
        <authorList>
            <person name="Varghese N."/>
            <person name="Submissions S."/>
        </authorList>
    </citation>
    <scope>NUCLEOTIDE SEQUENCE [LARGE SCALE GENOMIC DNA]</scope>
    <source>
        <strain evidence="1 2">DSM 18015</strain>
    </source>
</reference>
<comment type="caution">
    <text evidence="1">The sequence shown here is derived from an EMBL/GenBank/DDBJ whole genome shotgun (WGS) entry which is preliminary data.</text>
</comment>
<evidence type="ECO:0000313" key="1">
    <source>
        <dbReference type="EMBL" id="SMP87672.1"/>
    </source>
</evidence>
<proteinExistence type="predicted"/>
<dbReference type="RefSeq" id="WP_283415279.1">
    <property type="nucleotide sequence ID" value="NZ_FXUO01000001.1"/>
</dbReference>
<evidence type="ECO:0000313" key="2">
    <source>
        <dbReference type="Proteomes" id="UP001158050"/>
    </source>
</evidence>
<dbReference type="SUPFAM" id="SSF53335">
    <property type="entry name" value="S-adenosyl-L-methionine-dependent methyltransferases"/>
    <property type="match status" value="1"/>
</dbReference>
<dbReference type="InterPro" id="IPR029063">
    <property type="entry name" value="SAM-dependent_MTases_sf"/>
</dbReference>
<dbReference type="Proteomes" id="UP001158050">
    <property type="component" value="Unassembled WGS sequence"/>
</dbReference>
<sequence>MNKFQKLIKSIQYIIKQPSLVNLILDQNDVRKLEFQKKHPQLLSLPEVSLDEITNGNFESNVDLFILDGGSLPTDLALLKTLAKGKSSYFEIGTWRGESIWNIAKEIDDCTTLNLSKADMLAMGWNKKYAELHGVLSKKNSKILHLEGNTKTFDFAGLGKKYDLIFIDGDHSYEMVKHDTEQVFKHLVHDNSVVVWHDYAYNPEKIRYEVFKAILDGTPKEFHKNLYHPQNTMCAVFTKENFNTSTFENPKTPEFLFEVNLKSNKF</sequence>
<dbReference type="Pfam" id="PF13578">
    <property type="entry name" value="Methyltransf_24"/>
    <property type="match status" value="1"/>
</dbReference>
<dbReference type="EMBL" id="FXUO01000001">
    <property type="protein sequence ID" value="SMP87672.1"/>
    <property type="molecule type" value="Genomic_DNA"/>
</dbReference>
<protein>
    <submittedName>
        <fullName evidence="1">Predicted O-methyltransferase YrrM</fullName>
    </submittedName>
</protein>
<gene>
    <name evidence="1" type="ORF">SAMN05421679_101343</name>
</gene>